<evidence type="ECO:0008006" key="4">
    <source>
        <dbReference type="Google" id="ProtNLM"/>
    </source>
</evidence>
<gene>
    <name evidence="2" type="ORF">V6668_30910</name>
</gene>
<dbReference type="Proteomes" id="UP001364764">
    <property type="component" value="Plasmid pY5S7-1"/>
</dbReference>
<protein>
    <recommendedName>
        <fullName evidence="4">DUF1538 domain-containing protein</fullName>
    </recommendedName>
</protein>
<dbReference type="RefSeq" id="WP_188310593.1">
    <property type="nucleotide sequence ID" value="NZ_CP145893.1"/>
</dbReference>
<evidence type="ECO:0000313" key="3">
    <source>
        <dbReference type="Proteomes" id="UP001364764"/>
    </source>
</evidence>
<keyword evidence="1" id="KW-1133">Transmembrane helix</keyword>
<name>A0ABD8B2L1_PAEAM</name>
<feature type="transmembrane region" description="Helical" evidence="1">
    <location>
        <begin position="43"/>
        <end position="64"/>
    </location>
</feature>
<evidence type="ECO:0000313" key="2">
    <source>
        <dbReference type="EMBL" id="WWP24061.1"/>
    </source>
</evidence>
<reference evidence="2 3" key="1">
    <citation type="submission" date="2024-02" db="EMBL/GenBank/DDBJ databases">
        <title>Complete sequences of two Paenibacillus sp. strains and one Lysinibacillus strain isolated from the environment on STAA medium highlight biotechnological potential.</title>
        <authorList>
            <person name="Attere S.A."/>
            <person name="Piche L.C."/>
            <person name="Intertaglia L."/>
            <person name="Lami R."/>
            <person name="Charette S.J."/>
            <person name="Vincent A.T."/>
        </authorList>
    </citation>
    <scope>NUCLEOTIDE SEQUENCE [LARGE SCALE GENOMIC DNA]</scope>
    <source>
        <strain evidence="2 3">Y5S-7</strain>
        <plasmid evidence="2 3">pY5S7-1</plasmid>
    </source>
</reference>
<sequence length="155" mass="16782">MQSVFQVIRLAQIVGIPVFACLFGLGFILLLTAGKNPIRKRRGLLFVIAFGFGTFLIAYVPAIVHTFVGDAPNQTSTGQSVKQLVDSTMPFGSIIFNGLKWIAIPVTGTMFYIGIFVRLMAAKNPGRKRMGVGLVMFSPLTLGVVLLIPKLLPSL</sequence>
<geneLocation type="plasmid" evidence="2 3">
    <name>pY5S7-1</name>
</geneLocation>
<organism evidence="2 3">
    <name type="scientific">Paenibacillus amylolyticus</name>
    <dbReference type="NCBI Taxonomy" id="1451"/>
    <lineage>
        <taxon>Bacteria</taxon>
        <taxon>Bacillati</taxon>
        <taxon>Bacillota</taxon>
        <taxon>Bacilli</taxon>
        <taxon>Bacillales</taxon>
        <taxon>Paenibacillaceae</taxon>
        <taxon>Paenibacillus</taxon>
    </lineage>
</organism>
<dbReference type="GeneID" id="93479981"/>
<dbReference type="EMBL" id="CP145893">
    <property type="protein sequence ID" value="WWP24061.1"/>
    <property type="molecule type" value="Genomic_DNA"/>
</dbReference>
<keyword evidence="1" id="KW-0812">Transmembrane</keyword>
<keyword evidence="1" id="KW-0472">Membrane</keyword>
<feature type="transmembrane region" description="Helical" evidence="1">
    <location>
        <begin position="12"/>
        <end position="31"/>
    </location>
</feature>
<proteinExistence type="predicted"/>
<feature type="transmembrane region" description="Helical" evidence="1">
    <location>
        <begin position="131"/>
        <end position="152"/>
    </location>
</feature>
<accession>A0ABD8B2L1</accession>
<keyword evidence="2" id="KW-0614">Plasmid</keyword>
<evidence type="ECO:0000256" key="1">
    <source>
        <dbReference type="SAM" id="Phobius"/>
    </source>
</evidence>
<dbReference type="AlphaFoldDB" id="A0ABD8B2L1"/>
<feature type="transmembrane region" description="Helical" evidence="1">
    <location>
        <begin position="99"/>
        <end position="119"/>
    </location>
</feature>